<evidence type="ECO:0000256" key="3">
    <source>
        <dbReference type="ARBA" id="ARBA00023163"/>
    </source>
</evidence>
<dbReference type="NCBIfam" id="NF045644">
    <property type="entry name" value="TransRegBhcR"/>
    <property type="match status" value="1"/>
</dbReference>
<keyword evidence="3" id="KW-0804">Transcription</keyword>
<keyword evidence="10" id="KW-1185">Reference proteome</keyword>
<dbReference type="Proteomes" id="UP000433788">
    <property type="component" value="Unassembled WGS sequence"/>
</dbReference>
<dbReference type="InterPro" id="IPR029016">
    <property type="entry name" value="GAF-like_dom_sf"/>
</dbReference>
<comment type="caution">
    <text evidence="9">The sequence shown here is derived from an EMBL/GenBank/DDBJ whole genome shotgun (WGS) entry which is preliminary data.</text>
</comment>
<evidence type="ECO:0000256" key="1">
    <source>
        <dbReference type="ARBA" id="ARBA00023015"/>
    </source>
</evidence>
<dbReference type="InterPro" id="IPR054844">
    <property type="entry name" value="TransRegBhcR"/>
</dbReference>
<dbReference type="SMART" id="SM00346">
    <property type="entry name" value="HTH_ICLR"/>
    <property type="match status" value="1"/>
</dbReference>
<keyword evidence="1" id="KW-0805">Transcription regulation</keyword>
<dbReference type="Pfam" id="PF01614">
    <property type="entry name" value="IclR_C"/>
    <property type="match status" value="1"/>
</dbReference>
<dbReference type="RefSeq" id="WP_153718247.1">
    <property type="nucleotide sequence ID" value="NZ_WJPP01000001.1"/>
</dbReference>
<dbReference type="Gene3D" id="3.30.450.40">
    <property type="match status" value="1"/>
</dbReference>
<evidence type="ECO:0000256" key="6">
    <source>
        <dbReference type="SAM" id="MobiDB-lite"/>
    </source>
</evidence>
<feature type="region of interest" description="Disordered" evidence="6">
    <location>
        <begin position="1"/>
        <end position="22"/>
    </location>
</feature>
<dbReference type="Pfam" id="PF09339">
    <property type="entry name" value="HTH_IclR"/>
    <property type="match status" value="1"/>
</dbReference>
<evidence type="ECO:0000256" key="4">
    <source>
        <dbReference type="ARBA" id="ARBA00040379"/>
    </source>
</evidence>
<dbReference type="GO" id="GO:0003700">
    <property type="term" value="F:DNA-binding transcription factor activity"/>
    <property type="evidence" value="ECO:0007669"/>
    <property type="project" value="TreeGrafter"/>
</dbReference>
<keyword evidence="2" id="KW-0238">DNA-binding</keyword>
<dbReference type="EMBL" id="WJPP01000001">
    <property type="protein sequence ID" value="MRH77172.1"/>
    <property type="molecule type" value="Genomic_DNA"/>
</dbReference>
<dbReference type="AlphaFoldDB" id="A0A6N7QM98"/>
<dbReference type="PROSITE" id="PS51078">
    <property type="entry name" value="ICLR_ED"/>
    <property type="match status" value="1"/>
</dbReference>
<dbReference type="FunFam" id="1.10.10.10:FF:000056">
    <property type="entry name" value="IclR family transcriptional regulator"/>
    <property type="match status" value="1"/>
</dbReference>
<evidence type="ECO:0000313" key="10">
    <source>
        <dbReference type="Proteomes" id="UP000433788"/>
    </source>
</evidence>
<dbReference type="InterPro" id="IPR014757">
    <property type="entry name" value="Tscrpt_reg_IclR_C"/>
</dbReference>
<name>A0A6N7QM98_9GAMM</name>
<dbReference type="Gene3D" id="1.10.10.10">
    <property type="entry name" value="Winged helix-like DNA-binding domain superfamily/Winged helix DNA-binding domain"/>
    <property type="match status" value="1"/>
</dbReference>
<feature type="domain" description="IclR-ED" evidence="8">
    <location>
        <begin position="88"/>
        <end position="271"/>
    </location>
</feature>
<evidence type="ECO:0000256" key="2">
    <source>
        <dbReference type="ARBA" id="ARBA00023125"/>
    </source>
</evidence>
<dbReference type="SUPFAM" id="SSF55781">
    <property type="entry name" value="GAF domain-like"/>
    <property type="match status" value="1"/>
</dbReference>
<evidence type="ECO:0000256" key="5">
    <source>
        <dbReference type="ARBA" id="ARBA00042627"/>
    </source>
</evidence>
<evidence type="ECO:0000313" key="9">
    <source>
        <dbReference type="EMBL" id="MRH77172.1"/>
    </source>
</evidence>
<evidence type="ECO:0000259" key="8">
    <source>
        <dbReference type="PROSITE" id="PS51078"/>
    </source>
</evidence>
<feature type="domain" description="HTH iclR-type" evidence="7">
    <location>
        <begin position="25"/>
        <end position="87"/>
    </location>
</feature>
<sequence length="274" mass="30173">MENPSDHRRRGRPRQSQESEPAAINQALDRGLQLLEQLAAEEHPQTLSNLSIDTGIAASTLYRLLITLQRRGLVEFDSASQTWSIGIEAFRIGSAFRRRMNYLEASRQTMRELMTQTGETCNLGVLDGDDVVFLSQVETHHPIRAFFRPGTRGPLHASGIGKMLLAQLPDNTIQAWTKNHALAQLTDKTIICPLALVEELTKIKLRGWSLDDEESTLGMRCLAAPIFNEYGEAVAGVSISGPVTRINDTILPQLAKQVCNAAGQITKAIGGVNY</sequence>
<accession>A0A6N7QM98</accession>
<reference evidence="9 10" key="1">
    <citation type="submission" date="2019-11" db="EMBL/GenBank/DDBJ databases">
        <authorList>
            <person name="Zhang X.Y."/>
        </authorList>
    </citation>
    <scope>NUCLEOTIDE SEQUENCE [LARGE SCALE GENOMIC DNA]</scope>
    <source>
        <strain evidence="9 10">C176</strain>
    </source>
</reference>
<evidence type="ECO:0000259" key="7">
    <source>
        <dbReference type="PROSITE" id="PS51077"/>
    </source>
</evidence>
<dbReference type="GO" id="GO:0003677">
    <property type="term" value="F:DNA binding"/>
    <property type="evidence" value="ECO:0007669"/>
    <property type="project" value="UniProtKB-KW"/>
</dbReference>
<dbReference type="InterPro" id="IPR036388">
    <property type="entry name" value="WH-like_DNA-bd_sf"/>
</dbReference>
<proteinExistence type="predicted"/>
<dbReference type="SUPFAM" id="SSF46785">
    <property type="entry name" value="Winged helix' DNA-binding domain"/>
    <property type="match status" value="1"/>
</dbReference>
<dbReference type="InterPro" id="IPR036390">
    <property type="entry name" value="WH_DNA-bd_sf"/>
</dbReference>
<dbReference type="PROSITE" id="PS51077">
    <property type="entry name" value="HTH_ICLR"/>
    <property type="match status" value="1"/>
</dbReference>
<organism evidence="9 10">
    <name type="scientific">Spiribacter salilacus</name>
    <dbReference type="NCBI Taxonomy" id="2664894"/>
    <lineage>
        <taxon>Bacteria</taxon>
        <taxon>Pseudomonadati</taxon>
        <taxon>Pseudomonadota</taxon>
        <taxon>Gammaproteobacteria</taxon>
        <taxon>Chromatiales</taxon>
        <taxon>Ectothiorhodospiraceae</taxon>
        <taxon>Spiribacter</taxon>
    </lineage>
</organism>
<dbReference type="InterPro" id="IPR050707">
    <property type="entry name" value="HTH_MetabolicPath_Reg"/>
</dbReference>
<protein>
    <recommendedName>
        <fullName evidence="4">HTH-type transcriptional repressor AllR</fullName>
    </recommendedName>
    <alternativeName>
        <fullName evidence="5">Negative regulator of allantoin and glyoxylate utilization operons</fullName>
    </alternativeName>
</protein>
<dbReference type="GO" id="GO:0045892">
    <property type="term" value="P:negative regulation of DNA-templated transcription"/>
    <property type="evidence" value="ECO:0007669"/>
    <property type="project" value="TreeGrafter"/>
</dbReference>
<gene>
    <name evidence="9" type="ORF">GH984_00395</name>
</gene>
<dbReference type="PANTHER" id="PTHR30136:SF24">
    <property type="entry name" value="HTH-TYPE TRANSCRIPTIONAL REPRESSOR ALLR"/>
    <property type="match status" value="1"/>
</dbReference>
<dbReference type="InterPro" id="IPR005471">
    <property type="entry name" value="Tscrpt_reg_IclR_N"/>
</dbReference>
<dbReference type="PANTHER" id="PTHR30136">
    <property type="entry name" value="HELIX-TURN-HELIX TRANSCRIPTIONAL REGULATOR, ICLR FAMILY"/>
    <property type="match status" value="1"/>
</dbReference>